<evidence type="ECO:0000259" key="6">
    <source>
        <dbReference type="PROSITE" id="PS50853"/>
    </source>
</evidence>
<reference evidence="7" key="2">
    <citation type="submission" date="2022-09" db="EMBL/GenBank/DDBJ databases">
        <authorList>
            <person name="Sun Q."/>
            <person name="Ohkuma M."/>
        </authorList>
    </citation>
    <scope>NUCLEOTIDE SEQUENCE</scope>
    <source>
        <strain evidence="7">JCM 3093</strain>
    </source>
</reference>
<dbReference type="SMART" id="SM00560">
    <property type="entry name" value="LamGL"/>
    <property type="match status" value="2"/>
</dbReference>
<dbReference type="InterPro" id="IPR003961">
    <property type="entry name" value="FN3_dom"/>
</dbReference>
<dbReference type="EMBL" id="BMQD01000013">
    <property type="protein sequence ID" value="GGK78870.1"/>
    <property type="molecule type" value="Genomic_DNA"/>
</dbReference>
<keyword evidence="3" id="KW-0378">Hydrolase</keyword>
<keyword evidence="4" id="KW-0624">Polysaccharide degradation</keyword>
<dbReference type="PANTHER" id="PTHR42535:SF2">
    <property type="entry name" value="CHROMOSOME UNDETERMINED SCAFFOLD_146, WHOLE GENOME SHOTGUN SEQUENCE"/>
    <property type="match status" value="1"/>
</dbReference>
<dbReference type="GO" id="GO:0000272">
    <property type="term" value="P:polysaccharide catabolic process"/>
    <property type="evidence" value="ECO:0007669"/>
    <property type="project" value="UniProtKB-KW"/>
</dbReference>
<feature type="signal peptide" evidence="5">
    <location>
        <begin position="1"/>
        <end position="29"/>
    </location>
</feature>
<evidence type="ECO:0000256" key="2">
    <source>
        <dbReference type="ARBA" id="ARBA00023157"/>
    </source>
</evidence>
<dbReference type="PANTHER" id="PTHR42535">
    <property type="entry name" value="OOKINETE PROTEIN, PUTATIVE-RELATED"/>
    <property type="match status" value="1"/>
</dbReference>
<dbReference type="GO" id="GO:0016798">
    <property type="term" value="F:hydrolase activity, acting on glycosyl bonds"/>
    <property type="evidence" value="ECO:0007669"/>
    <property type="project" value="UniProtKB-KW"/>
</dbReference>
<protein>
    <recommendedName>
        <fullName evidence="6">Fibronectin type-III domain-containing protein</fullName>
    </recommendedName>
</protein>
<gene>
    <name evidence="7" type="ORF">GCM10010126_42880</name>
</gene>
<dbReference type="PROSITE" id="PS50853">
    <property type="entry name" value="FN3"/>
    <property type="match status" value="1"/>
</dbReference>
<keyword evidence="3" id="KW-0326">Glycosidase</keyword>
<accession>A0AA37BJ63</accession>
<comment type="caution">
    <text evidence="7">The sequence shown here is derived from an EMBL/GenBank/DDBJ whole genome shotgun (WGS) entry which is preliminary data.</text>
</comment>
<evidence type="ECO:0000313" key="8">
    <source>
        <dbReference type="Proteomes" id="UP000627984"/>
    </source>
</evidence>
<name>A0AA37BJ63_9ACTN</name>
<dbReference type="Proteomes" id="UP000627984">
    <property type="component" value="Unassembled WGS sequence"/>
</dbReference>
<dbReference type="Gene3D" id="2.60.40.10">
    <property type="entry name" value="Immunoglobulins"/>
    <property type="match status" value="2"/>
</dbReference>
<evidence type="ECO:0000313" key="7">
    <source>
        <dbReference type="EMBL" id="GGK78870.1"/>
    </source>
</evidence>
<evidence type="ECO:0000256" key="5">
    <source>
        <dbReference type="SAM" id="SignalP"/>
    </source>
</evidence>
<keyword evidence="2" id="KW-1015">Disulfide bond</keyword>
<dbReference type="Gene3D" id="2.60.120.200">
    <property type="match status" value="2"/>
</dbReference>
<keyword evidence="4" id="KW-0119">Carbohydrate metabolism</keyword>
<dbReference type="SUPFAM" id="SSF49265">
    <property type="entry name" value="Fibronectin type III"/>
    <property type="match status" value="2"/>
</dbReference>
<dbReference type="InterPro" id="IPR036116">
    <property type="entry name" value="FN3_sf"/>
</dbReference>
<dbReference type="Pfam" id="PF13385">
    <property type="entry name" value="Laminin_G_3"/>
    <property type="match status" value="2"/>
</dbReference>
<evidence type="ECO:0000256" key="1">
    <source>
        <dbReference type="ARBA" id="ARBA00022729"/>
    </source>
</evidence>
<feature type="domain" description="Fibronectin type-III" evidence="6">
    <location>
        <begin position="227"/>
        <end position="322"/>
    </location>
</feature>
<reference evidence="7" key="1">
    <citation type="journal article" date="2014" name="Int. J. Syst. Evol. Microbiol.">
        <title>Complete genome sequence of Corynebacterium casei LMG S-19264T (=DSM 44701T), isolated from a smear-ripened cheese.</title>
        <authorList>
            <consortium name="US DOE Joint Genome Institute (JGI-PGF)"/>
            <person name="Walter F."/>
            <person name="Albersmeier A."/>
            <person name="Kalinowski J."/>
            <person name="Ruckert C."/>
        </authorList>
    </citation>
    <scope>NUCLEOTIDE SEQUENCE</scope>
    <source>
        <strain evidence="7">JCM 3093</strain>
    </source>
</reference>
<evidence type="ECO:0000256" key="3">
    <source>
        <dbReference type="ARBA" id="ARBA00023295"/>
    </source>
</evidence>
<dbReference type="SUPFAM" id="SSF49899">
    <property type="entry name" value="Concanavalin A-like lectins/glucanases"/>
    <property type="match status" value="2"/>
</dbReference>
<organism evidence="7 8">
    <name type="scientific">Planomonospora parontospora</name>
    <dbReference type="NCBI Taxonomy" id="58119"/>
    <lineage>
        <taxon>Bacteria</taxon>
        <taxon>Bacillati</taxon>
        <taxon>Actinomycetota</taxon>
        <taxon>Actinomycetes</taxon>
        <taxon>Streptosporangiales</taxon>
        <taxon>Streptosporangiaceae</taxon>
        <taxon>Planomonospora</taxon>
    </lineage>
</organism>
<keyword evidence="1 5" id="KW-0732">Signal</keyword>
<dbReference type="InterPro" id="IPR006558">
    <property type="entry name" value="LamG-like"/>
</dbReference>
<dbReference type="RefSeq" id="WP_191896324.1">
    <property type="nucleotide sequence ID" value="NZ_BMQD01000013.1"/>
</dbReference>
<proteinExistence type="predicted"/>
<dbReference type="InterPro" id="IPR013783">
    <property type="entry name" value="Ig-like_fold"/>
</dbReference>
<feature type="chain" id="PRO_5041214768" description="Fibronectin type-III domain-containing protein" evidence="5">
    <location>
        <begin position="30"/>
        <end position="631"/>
    </location>
</feature>
<dbReference type="InterPro" id="IPR013320">
    <property type="entry name" value="ConA-like_dom_sf"/>
</dbReference>
<dbReference type="AlphaFoldDB" id="A0AA37BJ63"/>
<sequence length="631" mass="65244">MGKHGKILAACAGLLLGTTLLSAPQAALAAADPVPVAAYGMEEGAGTVIGDASGQGHTGTSASGLPITWAGGKYGRAIALDRRSRVTVPDVPSLRLTSAMTVEAWVNPDTDPVSGGLTVSKGSYGFSATTATVGTSPAGRVTFRPLPARTWSHLAATYDGQALRVYVNGALVASQPAQGAIGVGATPLGIWGTGLIDEVRIYDTALSEAQINADMAAPVAGGSLNGPPTAPEALTAVPGYGKTVLSWQASTDDDGIAGYEVHRSARADFTPTGSTLLGTVTTTSYTDVPKYRDTYHYRVRAMDTSHRLGPLSEPASAKAMEPDSPPGAPWGVRAYGHGGWATVWWGGVSDDHPVHTWEIHRSTASGFAPSAATLLALVDSPPYEYMDTVQEPGTYYYRVIGVDSAGQRGTPSEEQRAAVGPAPDLSQTLAAAYGMNEGGGTTVRDGSGRGNTGTAYGAGWADGRFGTSVEFSAGGAVLVPSSKSLGMTTGITMSAWVNPTRSKTSETILRRGSLQETLELFTAKSSAPYGPHVHASDRMNSTVTVPSGPSLPTGVWSHVAAVLEGETAVLYVNGEVARMVRWSPHLTEETGQLKIGGDGLSPFVGRVDEVKTYNAALSPSQIKADMETPVP</sequence>
<evidence type="ECO:0000256" key="4">
    <source>
        <dbReference type="ARBA" id="ARBA00023326"/>
    </source>
</evidence>